<evidence type="ECO:0000313" key="9">
    <source>
        <dbReference type="EMBL" id="SFF61851.1"/>
    </source>
</evidence>
<sequence>MHLADDVLIRESVRQPEQFAPLFDRHAVAIHRYLARRIGAPADDLLAETFLIAFRRRAAYQPLGLDVRPWLFGIATNVLHRHVRQEERRYRALARAAREQSTPDQDDRADDRVDAAALRADLAAALAKLKPGDRDALLLLAYAQLSYAEIAATLEIPVGTVRSRINRARKLTRAALEPALTSDPAPDPPASRSPSAVSGLPPASGSAAALSPSTVFDSPEVGNERS</sequence>
<dbReference type="GO" id="GO:0003677">
    <property type="term" value="F:DNA binding"/>
    <property type="evidence" value="ECO:0007669"/>
    <property type="project" value="UniProtKB-KW"/>
</dbReference>
<dbReference type="AlphaFoldDB" id="A0A1I2K9P5"/>
<dbReference type="InterPro" id="IPR039425">
    <property type="entry name" value="RNA_pol_sigma-70-like"/>
</dbReference>
<dbReference type="NCBIfam" id="TIGR02937">
    <property type="entry name" value="sigma70-ECF"/>
    <property type="match status" value="1"/>
</dbReference>
<dbReference type="SUPFAM" id="SSF88659">
    <property type="entry name" value="Sigma3 and sigma4 domains of RNA polymerase sigma factors"/>
    <property type="match status" value="1"/>
</dbReference>
<feature type="region of interest" description="Disordered" evidence="6">
    <location>
        <begin position="176"/>
        <end position="226"/>
    </location>
</feature>
<evidence type="ECO:0000256" key="3">
    <source>
        <dbReference type="ARBA" id="ARBA00023082"/>
    </source>
</evidence>
<gene>
    <name evidence="9" type="ORF">SAMN05421541_11591</name>
</gene>
<evidence type="ECO:0000256" key="4">
    <source>
        <dbReference type="ARBA" id="ARBA00023125"/>
    </source>
</evidence>
<evidence type="ECO:0000256" key="1">
    <source>
        <dbReference type="ARBA" id="ARBA00010641"/>
    </source>
</evidence>
<dbReference type="PANTHER" id="PTHR43133">
    <property type="entry name" value="RNA POLYMERASE ECF-TYPE SIGMA FACTO"/>
    <property type="match status" value="1"/>
</dbReference>
<evidence type="ECO:0000313" key="10">
    <source>
        <dbReference type="Proteomes" id="UP000199645"/>
    </source>
</evidence>
<dbReference type="Pfam" id="PF04542">
    <property type="entry name" value="Sigma70_r2"/>
    <property type="match status" value="1"/>
</dbReference>
<evidence type="ECO:0000256" key="2">
    <source>
        <dbReference type="ARBA" id="ARBA00023015"/>
    </source>
</evidence>
<dbReference type="Gene3D" id="1.10.1740.10">
    <property type="match status" value="1"/>
</dbReference>
<dbReference type="InterPro" id="IPR036388">
    <property type="entry name" value="WH-like_DNA-bd_sf"/>
</dbReference>
<protein>
    <submittedName>
        <fullName evidence="9">RNA polymerase sigma-70 factor, ECF subfamily</fullName>
    </submittedName>
</protein>
<dbReference type="Proteomes" id="UP000199645">
    <property type="component" value="Unassembled WGS sequence"/>
</dbReference>
<dbReference type="SUPFAM" id="SSF88946">
    <property type="entry name" value="Sigma2 domain of RNA polymerase sigma factors"/>
    <property type="match status" value="1"/>
</dbReference>
<evidence type="ECO:0000256" key="5">
    <source>
        <dbReference type="ARBA" id="ARBA00023163"/>
    </source>
</evidence>
<dbReference type="PANTHER" id="PTHR43133:SF8">
    <property type="entry name" value="RNA POLYMERASE SIGMA FACTOR HI_1459-RELATED"/>
    <property type="match status" value="1"/>
</dbReference>
<dbReference type="OrthoDB" id="5518337at2"/>
<feature type="domain" description="RNA polymerase sigma-70 region 2" evidence="7">
    <location>
        <begin position="22"/>
        <end position="88"/>
    </location>
</feature>
<dbReference type="InterPro" id="IPR013325">
    <property type="entry name" value="RNA_pol_sigma_r2"/>
</dbReference>
<evidence type="ECO:0000259" key="7">
    <source>
        <dbReference type="Pfam" id="PF04542"/>
    </source>
</evidence>
<dbReference type="InterPro" id="IPR013249">
    <property type="entry name" value="RNA_pol_sigma70_r4_t2"/>
</dbReference>
<keyword evidence="5" id="KW-0804">Transcription</keyword>
<feature type="domain" description="RNA polymerase sigma factor 70 region 4 type 2" evidence="8">
    <location>
        <begin position="121"/>
        <end position="170"/>
    </location>
</feature>
<dbReference type="EMBL" id="FONV01000015">
    <property type="protein sequence ID" value="SFF61851.1"/>
    <property type="molecule type" value="Genomic_DNA"/>
</dbReference>
<dbReference type="Gene3D" id="1.10.10.10">
    <property type="entry name" value="Winged helix-like DNA-binding domain superfamily/Winged helix DNA-binding domain"/>
    <property type="match status" value="1"/>
</dbReference>
<keyword evidence="2" id="KW-0805">Transcription regulation</keyword>
<feature type="compositionally biased region" description="Low complexity" evidence="6">
    <location>
        <begin position="192"/>
        <end position="213"/>
    </location>
</feature>
<reference evidence="9 10" key="1">
    <citation type="submission" date="2016-10" db="EMBL/GenBank/DDBJ databases">
        <authorList>
            <person name="de Groot N.N."/>
        </authorList>
    </citation>
    <scope>NUCLEOTIDE SEQUENCE [LARGE SCALE GENOMIC DNA]</scope>
    <source>
        <strain evidence="9 10">DSM 43019</strain>
    </source>
</reference>
<dbReference type="InterPro" id="IPR007627">
    <property type="entry name" value="RNA_pol_sigma70_r2"/>
</dbReference>
<keyword evidence="10" id="KW-1185">Reference proteome</keyword>
<accession>A0A1I2K9P5</accession>
<dbReference type="GO" id="GO:0006352">
    <property type="term" value="P:DNA-templated transcription initiation"/>
    <property type="evidence" value="ECO:0007669"/>
    <property type="project" value="InterPro"/>
</dbReference>
<evidence type="ECO:0000256" key="6">
    <source>
        <dbReference type="SAM" id="MobiDB-lite"/>
    </source>
</evidence>
<keyword evidence="4" id="KW-0238">DNA-binding</keyword>
<dbReference type="Pfam" id="PF08281">
    <property type="entry name" value="Sigma70_r4_2"/>
    <property type="match status" value="1"/>
</dbReference>
<dbReference type="GO" id="GO:0016987">
    <property type="term" value="F:sigma factor activity"/>
    <property type="evidence" value="ECO:0007669"/>
    <property type="project" value="UniProtKB-KW"/>
</dbReference>
<dbReference type="STRING" id="35752.SAMN05421541_11591"/>
<organism evidence="9 10">
    <name type="scientific">Actinoplanes philippinensis</name>
    <dbReference type="NCBI Taxonomy" id="35752"/>
    <lineage>
        <taxon>Bacteria</taxon>
        <taxon>Bacillati</taxon>
        <taxon>Actinomycetota</taxon>
        <taxon>Actinomycetes</taxon>
        <taxon>Micromonosporales</taxon>
        <taxon>Micromonosporaceae</taxon>
        <taxon>Actinoplanes</taxon>
    </lineage>
</organism>
<dbReference type="InterPro" id="IPR014284">
    <property type="entry name" value="RNA_pol_sigma-70_dom"/>
</dbReference>
<name>A0A1I2K9P5_9ACTN</name>
<keyword evidence="3" id="KW-0731">Sigma factor</keyword>
<comment type="similarity">
    <text evidence="1">Belongs to the sigma-70 factor family. ECF subfamily.</text>
</comment>
<dbReference type="InterPro" id="IPR013324">
    <property type="entry name" value="RNA_pol_sigma_r3/r4-like"/>
</dbReference>
<evidence type="ECO:0000259" key="8">
    <source>
        <dbReference type="Pfam" id="PF08281"/>
    </source>
</evidence>
<proteinExistence type="inferred from homology"/>